<evidence type="ECO:0000256" key="5">
    <source>
        <dbReference type="ARBA" id="ARBA00023157"/>
    </source>
</evidence>
<sequence>MKTIVCFALLLLCLSIFLVNVCDCSPLRGRAFVRSRRIQVCGPQLADALRLICNGTYYTPSQNKRFVSTYNDLLNPYWNPVEKSYGNAFNRMSPLFLDLEKRGVADECCHKSCTFSQMSAYCATPPTADRQQERNVWKK</sequence>
<dbReference type="EMBL" id="EU252378">
    <property type="protein sequence ID" value="ACD11945.1"/>
    <property type="molecule type" value="mRNA"/>
</dbReference>
<dbReference type="InterPro" id="IPR016179">
    <property type="entry name" value="Insulin-like"/>
</dbReference>
<protein>
    <recommendedName>
        <fullName evidence="8">Insulin-like domain-containing protein</fullName>
    </recommendedName>
</protein>
<comment type="similarity">
    <text evidence="1 6">Belongs to the insulin family.</text>
</comment>
<dbReference type="Pfam" id="PF00049">
    <property type="entry name" value="Insulin"/>
    <property type="match status" value="1"/>
</dbReference>
<evidence type="ECO:0000313" key="9">
    <source>
        <dbReference type="EMBL" id="ACD11945.1"/>
    </source>
</evidence>
<organism evidence="9">
    <name type="scientific">Isometrus maculatus</name>
    <name type="common">Lesser brown scorpion</name>
    <name type="synonym">Scorpio maculatus</name>
    <dbReference type="NCBI Taxonomy" id="497827"/>
    <lineage>
        <taxon>Eukaryota</taxon>
        <taxon>Metazoa</taxon>
        <taxon>Ecdysozoa</taxon>
        <taxon>Arthropoda</taxon>
        <taxon>Chelicerata</taxon>
        <taxon>Arachnida</taxon>
        <taxon>Scorpiones</taxon>
        <taxon>Buthida</taxon>
        <taxon>Buthoidea</taxon>
        <taxon>Buthidae</taxon>
        <taxon>Isometrus</taxon>
    </lineage>
</organism>
<dbReference type="SMART" id="SM00078">
    <property type="entry name" value="IlGF"/>
    <property type="match status" value="1"/>
</dbReference>
<evidence type="ECO:0000256" key="2">
    <source>
        <dbReference type="ARBA" id="ARBA00011207"/>
    </source>
</evidence>
<comment type="subcellular location">
    <subcellularLocation>
        <location evidence="6">Secreted</location>
    </subcellularLocation>
</comment>
<evidence type="ECO:0000256" key="3">
    <source>
        <dbReference type="ARBA" id="ARBA00022685"/>
    </source>
</evidence>
<dbReference type="SUPFAM" id="SSF56994">
    <property type="entry name" value="Insulin-like"/>
    <property type="match status" value="1"/>
</dbReference>
<reference evidence="9" key="1">
    <citation type="submission" date="2007-10" db="EMBL/GenBank/DDBJ databases">
        <title>Classification and functional annotation of ESTs from venom glands of Isometrus maculatus.</title>
        <authorList>
            <person name="Li W."/>
            <person name="Ma Y."/>
            <person name="Zhao R."/>
            <person name="Cao Z."/>
        </authorList>
    </citation>
    <scope>NUCLEOTIDE SEQUENCE</scope>
    <source>
        <tissue evidence="9">Venom gland</tissue>
    </source>
</reference>
<keyword evidence="4 7" id="KW-0732">Signal</keyword>
<keyword evidence="3" id="KW-0165">Cleavage on pair of basic residues</keyword>
<dbReference type="PROSITE" id="PS00262">
    <property type="entry name" value="INSULIN"/>
    <property type="match status" value="1"/>
</dbReference>
<comment type="subunit">
    <text evidence="2">Heterodimer of a B chain and an A chain linked by two disulfide bonds.</text>
</comment>
<dbReference type="PRINTS" id="PR00276">
    <property type="entry name" value="INSULINFAMLY"/>
</dbReference>
<dbReference type="GO" id="GO:0005576">
    <property type="term" value="C:extracellular region"/>
    <property type="evidence" value="ECO:0007669"/>
    <property type="project" value="UniProtKB-SubCell"/>
</dbReference>
<evidence type="ECO:0000259" key="8">
    <source>
        <dbReference type="SMART" id="SM00078"/>
    </source>
</evidence>
<dbReference type="PANTHER" id="PTHR13647:SF4">
    <property type="entry name" value="INSULIN-LIKE PEPTIDE 1-RELATED"/>
    <property type="match status" value="1"/>
</dbReference>
<keyword evidence="6" id="KW-0964">Secreted</keyword>
<name>A0A0U1S632_ISOMC</name>
<feature type="domain" description="Insulin-like" evidence="8">
    <location>
        <begin position="38"/>
        <end position="122"/>
    </location>
</feature>
<dbReference type="InterPro" id="IPR022352">
    <property type="entry name" value="Ins/IGF/rlx"/>
</dbReference>
<dbReference type="Gene3D" id="1.10.100.10">
    <property type="entry name" value="Insulin-like"/>
    <property type="match status" value="1"/>
</dbReference>
<evidence type="ECO:0000256" key="7">
    <source>
        <dbReference type="SAM" id="SignalP"/>
    </source>
</evidence>
<proteinExistence type="evidence at transcript level"/>
<accession>A0A0U1S632</accession>
<feature type="chain" id="PRO_5006829174" description="Insulin-like domain-containing protein" evidence="7">
    <location>
        <begin position="25"/>
        <end position="139"/>
    </location>
</feature>
<dbReference type="GO" id="GO:0005179">
    <property type="term" value="F:hormone activity"/>
    <property type="evidence" value="ECO:0007669"/>
    <property type="project" value="InterPro"/>
</dbReference>
<dbReference type="AlphaFoldDB" id="A0A0U1S632"/>
<feature type="signal peptide" evidence="7">
    <location>
        <begin position="1"/>
        <end position="24"/>
    </location>
</feature>
<dbReference type="PANTHER" id="PTHR13647">
    <property type="entry name" value="INSULIN-LIKE PEPTIDE 2-RELATED"/>
    <property type="match status" value="1"/>
</dbReference>
<evidence type="ECO:0000256" key="6">
    <source>
        <dbReference type="RuleBase" id="RU000406"/>
    </source>
</evidence>
<dbReference type="InterPro" id="IPR022353">
    <property type="entry name" value="Insulin_CS"/>
</dbReference>
<evidence type="ECO:0000256" key="4">
    <source>
        <dbReference type="ARBA" id="ARBA00022729"/>
    </source>
</evidence>
<evidence type="ECO:0000256" key="1">
    <source>
        <dbReference type="ARBA" id="ARBA00009034"/>
    </source>
</evidence>
<keyword evidence="5" id="KW-1015">Disulfide bond</keyword>
<dbReference type="InterPro" id="IPR036438">
    <property type="entry name" value="Insulin-like_sf"/>
</dbReference>